<keyword evidence="8" id="KW-1185">Reference proteome</keyword>
<keyword evidence="3" id="KW-0732">Signal</keyword>
<evidence type="ECO:0000313" key="7">
    <source>
        <dbReference type="EMBL" id="MEI5984227.1"/>
    </source>
</evidence>
<gene>
    <name evidence="7" type="ORF">VJ786_04855</name>
</gene>
<evidence type="ECO:0000256" key="4">
    <source>
        <dbReference type="ARBA" id="ARBA00023136"/>
    </source>
</evidence>
<evidence type="ECO:0000256" key="5">
    <source>
        <dbReference type="ARBA" id="ARBA00023237"/>
    </source>
</evidence>
<keyword evidence="5" id="KW-0998">Cell outer membrane</keyword>
<comment type="subcellular location">
    <subcellularLocation>
        <location evidence="1">Cell outer membrane</location>
    </subcellularLocation>
</comment>
<name>A0ABU8I3C6_9SPHI</name>
<comment type="caution">
    <text evidence="7">The sequence shown here is derived from an EMBL/GenBank/DDBJ whole genome shotgun (WGS) entry which is preliminary data.</text>
</comment>
<evidence type="ECO:0000313" key="8">
    <source>
        <dbReference type="Proteomes" id="UP001363035"/>
    </source>
</evidence>
<dbReference type="RefSeq" id="WP_336557379.1">
    <property type="nucleotide sequence ID" value="NZ_JAYLLN010000007.1"/>
</dbReference>
<evidence type="ECO:0000256" key="2">
    <source>
        <dbReference type="ARBA" id="ARBA00006275"/>
    </source>
</evidence>
<evidence type="ECO:0000256" key="1">
    <source>
        <dbReference type="ARBA" id="ARBA00004442"/>
    </source>
</evidence>
<reference evidence="7 8" key="1">
    <citation type="submission" date="2024-01" db="EMBL/GenBank/DDBJ databases">
        <title>Sphingobacterium tenebrionis sp. nov., a novel endophyte isolated from tenebrio molitor intestines.</title>
        <authorList>
            <person name="Zhang C."/>
        </authorList>
    </citation>
    <scope>NUCLEOTIDE SEQUENCE [LARGE SCALE GENOMIC DNA]</scope>
    <source>
        <strain evidence="7 8">PU5-4</strain>
    </source>
</reference>
<dbReference type="SUPFAM" id="SSF48452">
    <property type="entry name" value="TPR-like"/>
    <property type="match status" value="1"/>
</dbReference>
<dbReference type="Pfam" id="PF07980">
    <property type="entry name" value="SusD_RagB"/>
    <property type="match status" value="1"/>
</dbReference>
<organism evidence="7 8">
    <name type="scientific">Sphingobacterium tenebrionis</name>
    <dbReference type="NCBI Taxonomy" id="3111775"/>
    <lineage>
        <taxon>Bacteria</taxon>
        <taxon>Pseudomonadati</taxon>
        <taxon>Bacteroidota</taxon>
        <taxon>Sphingobacteriia</taxon>
        <taxon>Sphingobacteriales</taxon>
        <taxon>Sphingobacteriaceae</taxon>
        <taxon>Sphingobacterium</taxon>
    </lineage>
</organism>
<dbReference type="InterPro" id="IPR011990">
    <property type="entry name" value="TPR-like_helical_dom_sf"/>
</dbReference>
<dbReference type="Gene3D" id="1.25.40.390">
    <property type="match status" value="1"/>
</dbReference>
<evidence type="ECO:0000256" key="3">
    <source>
        <dbReference type="ARBA" id="ARBA00022729"/>
    </source>
</evidence>
<feature type="domain" description="RagB/SusD" evidence="6">
    <location>
        <begin position="31"/>
        <end position="68"/>
    </location>
</feature>
<evidence type="ECO:0000259" key="6">
    <source>
        <dbReference type="Pfam" id="PF07980"/>
    </source>
</evidence>
<dbReference type="Proteomes" id="UP001363035">
    <property type="component" value="Unassembled WGS sequence"/>
</dbReference>
<keyword evidence="4" id="KW-0472">Membrane</keyword>
<proteinExistence type="inferred from homology"/>
<protein>
    <submittedName>
        <fullName evidence="7">RagB/SusD family nutrient uptake outer membrane protein</fullName>
    </submittedName>
</protein>
<accession>A0ABU8I3C6</accession>
<dbReference type="InterPro" id="IPR012944">
    <property type="entry name" value="SusD_RagB_dom"/>
</dbReference>
<comment type="similarity">
    <text evidence="2">Belongs to the SusD family.</text>
</comment>
<dbReference type="EMBL" id="JAYLLN010000007">
    <property type="protein sequence ID" value="MEI5984227.1"/>
    <property type="molecule type" value="Genomic_DNA"/>
</dbReference>
<sequence>MFIQKNYCNQTPTMNNLRFRKPIKPNRLNWKIVLFSSNGRTFNERMYFFPIPIEDLVLNKNLEQNPGWEKAK</sequence>